<evidence type="ECO:0000256" key="7">
    <source>
        <dbReference type="ARBA" id="ARBA00023136"/>
    </source>
</evidence>
<evidence type="ECO:0000256" key="2">
    <source>
        <dbReference type="ARBA" id="ARBA00022676"/>
    </source>
</evidence>
<feature type="transmembrane region" description="Helical" evidence="14">
    <location>
        <begin position="799"/>
        <end position="822"/>
    </location>
</feature>
<dbReference type="GO" id="GO:0000139">
    <property type="term" value="C:Golgi membrane"/>
    <property type="evidence" value="ECO:0007669"/>
    <property type="project" value="UniProtKB-SubCell"/>
</dbReference>
<dbReference type="GO" id="GO:0071555">
    <property type="term" value="P:cell wall organization"/>
    <property type="evidence" value="ECO:0007669"/>
    <property type="project" value="UniProtKB-KW"/>
</dbReference>
<keyword evidence="6" id="KW-0333">Golgi apparatus</keyword>
<feature type="region of interest" description="Disordered" evidence="13">
    <location>
        <begin position="624"/>
        <end position="644"/>
    </location>
</feature>
<feature type="binding site" evidence="10">
    <location>
        <position position="271"/>
    </location>
    <ligand>
        <name>UDP-alpha-D-glucose</name>
        <dbReference type="ChEBI" id="CHEBI:58885"/>
    </ligand>
</feature>
<proteinExistence type="predicted"/>
<comment type="caution">
    <text evidence="15">The sequence shown here is derived from an EMBL/GenBank/DDBJ whole genome shotgun (WGS) entry which is preliminary data.</text>
</comment>
<feature type="coiled-coil region" evidence="12">
    <location>
        <begin position="374"/>
        <end position="404"/>
    </location>
</feature>
<evidence type="ECO:0000256" key="4">
    <source>
        <dbReference type="ARBA" id="ARBA00022692"/>
    </source>
</evidence>
<accession>A0A9Q0CKD3</accession>
<sequence length="1026" mass="116217">MMSSFGNGEIEMNSGDTSHMQSTETCSMVGCNGVPMTVFPCDCEFVICADCFRRAAGPKCNGPCPACQQPYDLAHMRPRRMGNKVVSWEDLQDHENRGQMSNRSNYDSERNSEISGWHRENGEAHDEYDHDGRAEDADVYDSDADDDDDGDGRRKKRRPLSRKMSIPIVILSIYRLVIVIRFISLSLYLIWRVSNVNNDAVWLWGISVVCEIWFAFSWVLDQLPKLSPINRTTDLAVLKEKFDKKGPENPSGRSDLPGIDVFITTADPEKEPSLVTANTVLSILASDYPVEKLACYVSDDGGALLTYEAMAEAASFAHLWVPFCRKHGIEPRSPEAYFNSKRDPYNNKVRPDFVKDRRRLKHEYDKYKVRINALPDLIRQRSDANNAREELEAIERQRQEGKEDDELPRFVNNQKATWMDNDCHWAGTWLTPKPNHMKGDHAGIIQVLSVPQGSDPQYGTTEGANGVPIDFTGVDTRLPMLVYMSREKRPGFDHNKKAGAMNALVRASAVMSNGAFILNLDCDHYVYNSHAFREAICFMMSNDGDRVAFIQFPQRFEGIDPSDRYSNRNTVFFDINMRALDGLQGPVYVGTGCMFRRIALYGFDPPRFKIRNCYNSLFGRNRNHRSHDHDDDDQPLRESGLPGRSHWSRKFGGSEYFLNSIDRAEFEGRPLADHISGRNRREPGTLRGDRLLINSNNVEEAIDVISCPYEEKTGWGNNVGWVYGSITEDVVTGYKMHTRGWRSVYCITKRDAFRGTAPINLTDRLIQVLRWATGSIEIFFSRNNVIFAGPRLMFLQRIAYLNVAIYPFTSIFLIVFCFIPALSLFSGQFIVQQLNVAFLAYLLAITATLCILAVLEIKWSGISLDEWWRNEQFWMIGGTSAHLFAVFQGLLKVIGGIETSFTLTAKSSGDDEEDEFAELYVVKWTSLMIPPITIMMVNIIAIAVGFTRTIYSNKPNWGKLIGGVFFSFWVLAHLYPFAKGVMGRRGKTPAIVFVWSGLVAITIALLFNAIYPPSPDTDLNGSFSFP</sequence>
<keyword evidence="5 14" id="KW-1133">Transmembrane helix</keyword>
<dbReference type="Pfam" id="PF14570">
    <property type="entry name" value="zf-RING_4"/>
    <property type="match status" value="1"/>
</dbReference>
<feature type="transmembrane region" description="Helical" evidence="14">
    <location>
        <begin position="834"/>
        <end position="855"/>
    </location>
</feature>
<feature type="transmembrane region" description="Helical" evidence="14">
    <location>
        <begin position="201"/>
        <end position="220"/>
    </location>
</feature>
<feature type="transmembrane region" description="Helical" evidence="14">
    <location>
        <begin position="932"/>
        <end position="951"/>
    </location>
</feature>
<evidence type="ECO:0000256" key="13">
    <source>
        <dbReference type="SAM" id="MobiDB-lite"/>
    </source>
</evidence>
<feature type="active site" evidence="9">
    <location>
        <position position="729"/>
    </location>
</feature>
<keyword evidence="4 14" id="KW-0812">Transmembrane</keyword>
<feature type="binding site" evidence="10">
    <location>
        <position position="496"/>
    </location>
    <ligand>
        <name>UDP-alpha-D-glucose</name>
        <dbReference type="ChEBI" id="CHEBI:58885"/>
    </ligand>
</feature>
<feature type="binding site" evidence="10">
    <location>
        <position position="300"/>
    </location>
    <ligand>
        <name>UDP-alpha-D-glucose</name>
        <dbReference type="ChEBI" id="CHEBI:58885"/>
    </ligand>
</feature>
<evidence type="ECO:0000256" key="11">
    <source>
        <dbReference type="PIRSR" id="PIRSR605150-3"/>
    </source>
</evidence>
<dbReference type="Proteomes" id="UP001151287">
    <property type="component" value="Unassembled WGS sequence"/>
</dbReference>
<evidence type="ECO:0000256" key="6">
    <source>
        <dbReference type="ARBA" id="ARBA00023034"/>
    </source>
</evidence>
<name>A0A9Q0CKD3_9POAL</name>
<dbReference type="FunFam" id="3.90.550.10:FF:000027">
    <property type="entry name" value="Cellulose synthase-like protein D4"/>
    <property type="match status" value="1"/>
</dbReference>
<keyword evidence="8" id="KW-0961">Cell wall biogenesis/degradation</keyword>
<dbReference type="SUPFAM" id="SSF57850">
    <property type="entry name" value="RING/U-box"/>
    <property type="match status" value="1"/>
</dbReference>
<evidence type="ECO:0000256" key="5">
    <source>
        <dbReference type="ARBA" id="ARBA00022989"/>
    </source>
</evidence>
<evidence type="ECO:0000256" key="10">
    <source>
        <dbReference type="PIRSR" id="PIRSR605150-2"/>
    </source>
</evidence>
<protein>
    <recommendedName>
        <fullName evidence="17">Cellulose synthase-like protein D3</fullName>
    </recommendedName>
</protein>
<keyword evidence="12" id="KW-0175">Coiled coil</keyword>
<reference evidence="15" key="1">
    <citation type="journal article" date="2022" name="Cell">
        <title>Repeat-based holocentromeres influence genome architecture and karyotype evolution.</title>
        <authorList>
            <person name="Hofstatter P.G."/>
            <person name="Thangavel G."/>
            <person name="Lux T."/>
            <person name="Neumann P."/>
            <person name="Vondrak T."/>
            <person name="Novak P."/>
            <person name="Zhang M."/>
            <person name="Costa L."/>
            <person name="Castellani M."/>
            <person name="Scott A."/>
            <person name="Toegelov H."/>
            <person name="Fuchs J."/>
            <person name="Mata-Sucre Y."/>
            <person name="Dias Y."/>
            <person name="Vanzela A.L.L."/>
            <person name="Huettel B."/>
            <person name="Almeida C.C.S."/>
            <person name="Simkova H."/>
            <person name="Souza G."/>
            <person name="Pedrosa-Harand A."/>
            <person name="Macas J."/>
            <person name="Mayer K.F.X."/>
            <person name="Houben A."/>
            <person name="Marques A."/>
        </authorList>
    </citation>
    <scope>NUCLEOTIDE SEQUENCE</scope>
    <source>
        <strain evidence="15">RhyBre1mFocal</strain>
    </source>
</reference>
<evidence type="ECO:0000256" key="9">
    <source>
        <dbReference type="PIRSR" id="PIRSR605150-1"/>
    </source>
</evidence>
<evidence type="ECO:0000256" key="8">
    <source>
        <dbReference type="ARBA" id="ARBA00023316"/>
    </source>
</evidence>
<gene>
    <name evidence="15" type="ORF">LUZ63_011985</name>
</gene>
<evidence type="ECO:0008006" key="17">
    <source>
        <dbReference type="Google" id="ProtNLM"/>
    </source>
</evidence>
<feature type="binding site" evidence="10">
    <location>
        <position position="270"/>
    </location>
    <ligand>
        <name>UDP-alpha-D-glucose</name>
        <dbReference type="ChEBI" id="CHEBI:58885"/>
    </ligand>
</feature>
<organism evidence="15 16">
    <name type="scientific">Rhynchospora breviuscula</name>
    <dbReference type="NCBI Taxonomy" id="2022672"/>
    <lineage>
        <taxon>Eukaryota</taxon>
        <taxon>Viridiplantae</taxon>
        <taxon>Streptophyta</taxon>
        <taxon>Embryophyta</taxon>
        <taxon>Tracheophyta</taxon>
        <taxon>Spermatophyta</taxon>
        <taxon>Magnoliopsida</taxon>
        <taxon>Liliopsida</taxon>
        <taxon>Poales</taxon>
        <taxon>Cyperaceae</taxon>
        <taxon>Cyperoideae</taxon>
        <taxon>Rhynchosporeae</taxon>
        <taxon>Rhynchospora</taxon>
    </lineage>
</organism>
<dbReference type="EMBL" id="JAMQYH010000003">
    <property type="protein sequence ID" value="KAJ1695287.1"/>
    <property type="molecule type" value="Genomic_DNA"/>
</dbReference>
<evidence type="ECO:0000256" key="1">
    <source>
        <dbReference type="ARBA" id="ARBA00004653"/>
    </source>
</evidence>
<keyword evidence="16" id="KW-1185">Reference proteome</keyword>
<feature type="region of interest" description="Disordered" evidence="13">
    <location>
        <begin position="135"/>
        <end position="157"/>
    </location>
</feature>
<feature type="transmembrane region" description="Helical" evidence="14">
    <location>
        <begin position="957"/>
        <end position="978"/>
    </location>
</feature>
<feature type="active site" evidence="9">
    <location>
        <position position="300"/>
    </location>
</feature>
<feature type="transmembrane region" description="Helical" evidence="14">
    <location>
        <begin position="164"/>
        <end position="189"/>
    </location>
</feature>
<dbReference type="GO" id="GO:0030244">
    <property type="term" value="P:cellulose biosynthetic process"/>
    <property type="evidence" value="ECO:0007669"/>
    <property type="project" value="InterPro"/>
</dbReference>
<dbReference type="OrthoDB" id="72851at2759"/>
<feature type="transmembrane region" description="Helical" evidence="14">
    <location>
        <begin position="990"/>
        <end position="1011"/>
    </location>
</feature>
<comment type="subcellular location">
    <subcellularLocation>
        <location evidence="1">Golgi apparatus membrane</location>
        <topology evidence="1">Multi-pass membrane protein</topology>
    </subcellularLocation>
</comment>
<evidence type="ECO:0000256" key="12">
    <source>
        <dbReference type="SAM" id="Coils"/>
    </source>
</evidence>
<keyword evidence="3" id="KW-0808">Transferase</keyword>
<evidence type="ECO:0000313" key="16">
    <source>
        <dbReference type="Proteomes" id="UP001151287"/>
    </source>
</evidence>
<evidence type="ECO:0000256" key="3">
    <source>
        <dbReference type="ARBA" id="ARBA00022679"/>
    </source>
</evidence>
<keyword evidence="2" id="KW-0328">Glycosyltransferase</keyword>
<dbReference type="PANTHER" id="PTHR13301">
    <property type="entry name" value="X-BOX TRANSCRIPTION FACTOR-RELATED"/>
    <property type="match status" value="1"/>
</dbReference>
<dbReference type="SUPFAM" id="SSF53448">
    <property type="entry name" value="Nucleotide-diphospho-sugar transferases"/>
    <property type="match status" value="1"/>
</dbReference>
<dbReference type="AlphaFoldDB" id="A0A9Q0CKD3"/>
<evidence type="ECO:0000256" key="14">
    <source>
        <dbReference type="SAM" id="Phobius"/>
    </source>
</evidence>
<feature type="binding site" evidence="11">
    <location>
        <position position="497"/>
    </location>
    <ligand>
        <name>Mn(2+)</name>
        <dbReference type="ChEBI" id="CHEBI:29035"/>
    </ligand>
</feature>
<keyword evidence="7 14" id="KW-0472">Membrane</keyword>
<feature type="region of interest" description="Disordered" evidence="13">
    <location>
        <begin position="89"/>
        <end position="114"/>
    </location>
</feature>
<dbReference type="GO" id="GO:0016760">
    <property type="term" value="F:cellulose synthase (UDP-forming) activity"/>
    <property type="evidence" value="ECO:0007669"/>
    <property type="project" value="InterPro"/>
</dbReference>
<dbReference type="Pfam" id="PF03552">
    <property type="entry name" value="Cellulose_synt"/>
    <property type="match status" value="2"/>
</dbReference>
<dbReference type="InterPro" id="IPR005150">
    <property type="entry name" value="Cellulose_synth"/>
</dbReference>
<dbReference type="GO" id="GO:0071669">
    <property type="term" value="P:plant-type cell wall organization or biogenesis"/>
    <property type="evidence" value="ECO:0007669"/>
    <property type="project" value="UniProtKB-ARBA"/>
</dbReference>
<feature type="compositionally biased region" description="Acidic residues" evidence="13">
    <location>
        <begin position="137"/>
        <end position="150"/>
    </location>
</feature>
<dbReference type="InterPro" id="IPR029044">
    <property type="entry name" value="Nucleotide-diphossugar_trans"/>
</dbReference>
<dbReference type="Gene3D" id="3.90.550.10">
    <property type="entry name" value="Spore Coat Polysaccharide Biosynthesis Protein SpsA, Chain A"/>
    <property type="match status" value="1"/>
</dbReference>
<evidence type="ECO:0000313" key="15">
    <source>
        <dbReference type="EMBL" id="KAJ1695287.1"/>
    </source>
</evidence>
<feature type="binding site" evidence="11">
    <location>
        <position position="521"/>
    </location>
    <ligand>
        <name>Mn(2+)</name>
        <dbReference type="ChEBI" id="CHEBI:29035"/>
    </ligand>
</feature>